<dbReference type="NCBIfam" id="TIGR00621">
    <property type="entry name" value="ssb"/>
    <property type="match status" value="1"/>
</dbReference>
<evidence type="ECO:0000256" key="1">
    <source>
        <dbReference type="ARBA" id="ARBA00023125"/>
    </source>
</evidence>
<dbReference type="InterPro" id="IPR012340">
    <property type="entry name" value="NA-bd_OB-fold"/>
</dbReference>
<dbReference type="Gene3D" id="2.40.50.140">
    <property type="entry name" value="Nucleic acid-binding proteins"/>
    <property type="match status" value="1"/>
</dbReference>
<dbReference type="Pfam" id="PF00436">
    <property type="entry name" value="SSB"/>
    <property type="match status" value="1"/>
</dbReference>
<dbReference type="GO" id="GO:0003677">
    <property type="term" value="F:DNA binding"/>
    <property type="evidence" value="ECO:0007669"/>
    <property type="project" value="UniProtKB-KW"/>
</dbReference>
<sequence length="153" mass="16180">MSDQITVTGIVGTEPKQITTSAGLAITSFRLASQERRFDQDSQSWVHGETNWYTVSAFRQLADNTAASLQKGDHVIVTGRLRIRPWQAGDKGGTDVQIDADALGPDLNHATATVTRRPRAAEGEPAAATATGPAQPVGLNPQDALAQFQAAAS</sequence>
<dbReference type="InterPro" id="IPR011344">
    <property type="entry name" value="ssDNA-bd"/>
</dbReference>
<organism evidence="5 6">
    <name type="scientific">Gryllotalpicola reticulitermitis</name>
    <dbReference type="NCBI Taxonomy" id="1184153"/>
    <lineage>
        <taxon>Bacteria</taxon>
        <taxon>Bacillati</taxon>
        <taxon>Actinomycetota</taxon>
        <taxon>Actinomycetes</taxon>
        <taxon>Micrococcales</taxon>
        <taxon>Microbacteriaceae</taxon>
        <taxon>Gryllotalpicola</taxon>
    </lineage>
</organism>
<dbReference type="SUPFAM" id="SSF50249">
    <property type="entry name" value="Nucleic acid-binding proteins"/>
    <property type="match status" value="1"/>
</dbReference>
<evidence type="ECO:0000313" key="6">
    <source>
        <dbReference type="Proteomes" id="UP001595900"/>
    </source>
</evidence>
<reference evidence="6" key="1">
    <citation type="journal article" date="2019" name="Int. J. Syst. Evol. Microbiol.">
        <title>The Global Catalogue of Microorganisms (GCM) 10K type strain sequencing project: providing services to taxonomists for standard genome sequencing and annotation.</title>
        <authorList>
            <consortium name="The Broad Institute Genomics Platform"/>
            <consortium name="The Broad Institute Genome Sequencing Center for Infectious Disease"/>
            <person name="Wu L."/>
            <person name="Ma J."/>
        </authorList>
    </citation>
    <scope>NUCLEOTIDE SEQUENCE [LARGE SCALE GENOMIC DNA]</scope>
    <source>
        <strain evidence="6">CGMCC 1.10363</strain>
    </source>
</reference>
<dbReference type="InterPro" id="IPR000424">
    <property type="entry name" value="Primosome_PriB/ssb"/>
</dbReference>
<dbReference type="Proteomes" id="UP001595900">
    <property type="component" value="Unassembled WGS sequence"/>
</dbReference>
<feature type="region of interest" description="Disordered" evidence="4">
    <location>
        <begin position="111"/>
        <end position="142"/>
    </location>
</feature>
<evidence type="ECO:0000256" key="2">
    <source>
        <dbReference type="PROSITE-ProRule" id="PRU00252"/>
    </source>
</evidence>
<accession>A0ABV8QAX9</accession>
<evidence type="ECO:0000256" key="4">
    <source>
        <dbReference type="SAM" id="MobiDB-lite"/>
    </source>
</evidence>
<dbReference type="PROSITE" id="PS50935">
    <property type="entry name" value="SSB"/>
    <property type="match status" value="1"/>
</dbReference>
<dbReference type="RefSeq" id="WP_390231557.1">
    <property type="nucleotide sequence ID" value="NZ_JBHSCN010000017.1"/>
</dbReference>
<feature type="compositionally biased region" description="Low complexity" evidence="4">
    <location>
        <begin position="123"/>
        <end position="134"/>
    </location>
</feature>
<keyword evidence="6" id="KW-1185">Reference proteome</keyword>
<evidence type="ECO:0000313" key="5">
    <source>
        <dbReference type="EMBL" id="MFC4244999.1"/>
    </source>
</evidence>
<protein>
    <recommendedName>
        <fullName evidence="3">Single-stranded DNA-binding protein</fullName>
    </recommendedName>
</protein>
<evidence type="ECO:0000256" key="3">
    <source>
        <dbReference type="RuleBase" id="RU000524"/>
    </source>
</evidence>
<name>A0ABV8QAX9_9MICO</name>
<keyword evidence="1 2" id="KW-0238">DNA-binding</keyword>
<comment type="caution">
    <text evidence="5">The sequence shown here is derived from an EMBL/GenBank/DDBJ whole genome shotgun (WGS) entry which is preliminary data.</text>
</comment>
<gene>
    <name evidence="5" type="primary">ssb</name>
    <name evidence="5" type="ORF">ACFOYW_16645</name>
</gene>
<dbReference type="CDD" id="cd04496">
    <property type="entry name" value="SSB_OBF"/>
    <property type="match status" value="1"/>
</dbReference>
<dbReference type="PANTHER" id="PTHR10302">
    <property type="entry name" value="SINGLE-STRANDED DNA-BINDING PROTEIN"/>
    <property type="match status" value="1"/>
</dbReference>
<proteinExistence type="predicted"/>
<dbReference type="PANTHER" id="PTHR10302:SF0">
    <property type="entry name" value="SINGLE-STRANDED DNA-BINDING PROTEIN, MITOCHONDRIAL"/>
    <property type="match status" value="1"/>
</dbReference>
<dbReference type="EMBL" id="JBHSCN010000017">
    <property type="protein sequence ID" value="MFC4244999.1"/>
    <property type="molecule type" value="Genomic_DNA"/>
</dbReference>